<dbReference type="PANTHER" id="PTHR33048:SF47">
    <property type="entry name" value="INTEGRAL MEMBRANE PROTEIN-RELATED"/>
    <property type="match status" value="1"/>
</dbReference>
<evidence type="ECO:0000256" key="4">
    <source>
        <dbReference type="ARBA" id="ARBA00023136"/>
    </source>
</evidence>
<dbReference type="InterPro" id="IPR052337">
    <property type="entry name" value="SAT4-like"/>
</dbReference>
<protein>
    <recommendedName>
        <fullName evidence="7">Rhodopsin domain-containing protein</fullName>
    </recommendedName>
</protein>
<feature type="transmembrane region" description="Helical" evidence="6">
    <location>
        <begin position="123"/>
        <end position="149"/>
    </location>
</feature>
<dbReference type="AlphaFoldDB" id="A0A9W8XIM3"/>
<evidence type="ECO:0000313" key="9">
    <source>
        <dbReference type="Proteomes" id="UP001140513"/>
    </source>
</evidence>
<gene>
    <name evidence="8" type="ORF">N0V89_007303</name>
</gene>
<evidence type="ECO:0000256" key="2">
    <source>
        <dbReference type="ARBA" id="ARBA00022692"/>
    </source>
</evidence>
<reference evidence="8" key="1">
    <citation type="submission" date="2022-10" db="EMBL/GenBank/DDBJ databases">
        <title>Tapping the CABI collections for fungal endophytes: first genome assemblies for Collariella, Neodidymelliopsis, Ascochyta clinopodiicola, Didymella pomorum, Didymosphaeria variabile, Neocosmospora piperis and Neocucurbitaria cava.</title>
        <authorList>
            <person name="Hill R."/>
        </authorList>
    </citation>
    <scope>NUCLEOTIDE SEQUENCE</scope>
    <source>
        <strain evidence="8">IMI 356815</strain>
    </source>
</reference>
<sequence>MVYAMQLAAYLTTWIAYPIGISSCFIRLYCRFFVTQNWGLDDWFAVASMLAIVGQLAQWQLLLNLGCAGPEPNPCNYMDPGGKLLLLLFIQEIFYYVVHWLIKASFLVFYLRLSPEVGFRRLIWIGLAANTIMLIFNELISILQCNPVIAVLKPFEHPEAKCLERLVVFFVPASLNILLDIYILVLPIRVVWALQMPLRRKIAVLSVFTFGTSALFVGLVRFHSLISLNEFTNTAYGVGEMLIVAALEFNLAVVALNLPAMKCLYLKMMGRDTMGGSSGPSNTPDGKKGVYGLSSLGRKAQKQKLNDLGTITRLEQNVPGTESEEELWQKGLSGKKNDDAGIMVTKDVTQESSESVEEYTIAENARKSLVWGPER</sequence>
<feature type="transmembrane region" description="Helical" evidence="6">
    <location>
        <begin position="242"/>
        <end position="261"/>
    </location>
</feature>
<feature type="transmembrane region" description="Helical" evidence="6">
    <location>
        <begin position="169"/>
        <end position="190"/>
    </location>
</feature>
<feature type="transmembrane region" description="Helical" evidence="6">
    <location>
        <begin position="93"/>
        <end position="111"/>
    </location>
</feature>
<dbReference type="Pfam" id="PF20684">
    <property type="entry name" value="Fung_rhodopsin"/>
    <property type="match status" value="1"/>
</dbReference>
<dbReference type="InterPro" id="IPR049326">
    <property type="entry name" value="Rhodopsin_dom_fungi"/>
</dbReference>
<evidence type="ECO:0000256" key="6">
    <source>
        <dbReference type="SAM" id="Phobius"/>
    </source>
</evidence>
<evidence type="ECO:0000259" key="7">
    <source>
        <dbReference type="Pfam" id="PF20684"/>
    </source>
</evidence>
<feature type="transmembrane region" description="Helical" evidence="6">
    <location>
        <begin position="6"/>
        <end position="30"/>
    </location>
</feature>
<comment type="subcellular location">
    <subcellularLocation>
        <location evidence="1">Membrane</location>
        <topology evidence="1">Multi-pass membrane protein</topology>
    </subcellularLocation>
</comment>
<keyword evidence="2 6" id="KW-0812">Transmembrane</keyword>
<accession>A0A9W8XIM3</accession>
<evidence type="ECO:0000256" key="5">
    <source>
        <dbReference type="ARBA" id="ARBA00038359"/>
    </source>
</evidence>
<dbReference type="EMBL" id="JAPEUX010000005">
    <property type="protein sequence ID" value="KAJ4351958.1"/>
    <property type="molecule type" value="Genomic_DNA"/>
</dbReference>
<keyword evidence="3 6" id="KW-1133">Transmembrane helix</keyword>
<keyword evidence="9" id="KW-1185">Reference proteome</keyword>
<feature type="domain" description="Rhodopsin" evidence="7">
    <location>
        <begin position="26"/>
        <end position="265"/>
    </location>
</feature>
<comment type="similarity">
    <text evidence="5">Belongs to the SAT4 family.</text>
</comment>
<name>A0A9W8XIM3_9PLEO</name>
<comment type="caution">
    <text evidence="8">The sequence shown here is derived from an EMBL/GenBank/DDBJ whole genome shotgun (WGS) entry which is preliminary data.</text>
</comment>
<keyword evidence="4 6" id="KW-0472">Membrane</keyword>
<evidence type="ECO:0000256" key="1">
    <source>
        <dbReference type="ARBA" id="ARBA00004141"/>
    </source>
</evidence>
<dbReference type="GO" id="GO:0016020">
    <property type="term" value="C:membrane"/>
    <property type="evidence" value="ECO:0007669"/>
    <property type="project" value="UniProtKB-SubCell"/>
</dbReference>
<dbReference type="OrthoDB" id="5329176at2759"/>
<dbReference type="GeneID" id="80910833"/>
<evidence type="ECO:0000313" key="8">
    <source>
        <dbReference type="EMBL" id="KAJ4351958.1"/>
    </source>
</evidence>
<proteinExistence type="inferred from homology"/>
<dbReference type="Proteomes" id="UP001140513">
    <property type="component" value="Unassembled WGS sequence"/>
</dbReference>
<organism evidence="8 9">
    <name type="scientific">Didymosphaeria variabile</name>
    <dbReference type="NCBI Taxonomy" id="1932322"/>
    <lineage>
        <taxon>Eukaryota</taxon>
        <taxon>Fungi</taxon>
        <taxon>Dikarya</taxon>
        <taxon>Ascomycota</taxon>
        <taxon>Pezizomycotina</taxon>
        <taxon>Dothideomycetes</taxon>
        <taxon>Pleosporomycetidae</taxon>
        <taxon>Pleosporales</taxon>
        <taxon>Massarineae</taxon>
        <taxon>Didymosphaeriaceae</taxon>
        <taxon>Didymosphaeria</taxon>
    </lineage>
</organism>
<feature type="transmembrane region" description="Helical" evidence="6">
    <location>
        <begin position="202"/>
        <end position="222"/>
    </location>
</feature>
<dbReference type="PANTHER" id="PTHR33048">
    <property type="entry name" value="PTH11-LIKE INTEGRAL MEMBRANE PROTEIN (AFU_ORTHOLOGUE AFUA_5G11245)"/>
    <property type="match status" value="1"/>
</dbReference>
<evidence type="ECO:0000256" key="3">
    <source>
        <dbReference type="ARBA" id="ARBA00022989"/>
    </source>
</evidence>
<dbReference type="RefSeq" id="XP_056070314.1">
    <property type="nucleotide sequence ID" value="XM_056216067.1"/>
</dbReference>